<comment type="caution">
    <text evidence="2">The sequence shown here is derived from an EMBL/GenBank/DDBJ whole genome shotgun (WGS) entry which is preliminary data.</text>
</comment>
<dbReference type="GO" id="GO:0016810">
    <property type="term" value="F:hydrolase activity, acting on carbon-nitrogen (but not peptide) bonds"/>
    <property type="evidence" value="ECO:0007669"/>
    <property type="project" value="InterPro"/>
</dbReference>
<reference evidence="2" key="1">
    <citation type="journal article" date="2015" name="Nature">
        <title>Complex archaea that bridge the gap between prokaryotes and eukaryotes.</title>
        <authorList>
            <person name="Spang A."/>
            <person name="Saw J.H."/>
            <person name="Jorgensen S.L."/>
            <person name="Zaremba-Niedzwiedzka K."/>
            <person name="Martijn J."/>
            <person name="Lind A.E."/>
            <person name="van Eijk R."/>
            <person name="Schleper C."/>
            <person name="Guy L."/>
            <person name="Ettema T.J."/>
        </authorList>
    </citation>
    <scope>NUCLEOTIDE SEQUENCE</scope>
</reference>
<evidence type="ECO:0000256" key="1">
    <source>
        <dbReference type="ARBA" id="ARBA00022801"/>
    </source>
</evidence>
<dbReference type="Gene3D" id="3.20.20.140">
    <property type="entry name" value="Metal-dependent hydrolases"/>
    <property type="match status" value="1"/>
</dbReference>
<accession>A0A0F9ENN8</accession>
<sequence>MILLKNCFYIYQSDNVRSLEGFDILIRENRIEKIAKDIGPDKKYVGKNRVIDCSTIVVVPGFVNTHHHFYQVLT</sequence>
<evidence type="ECO:0008006" key="3">
    <source>
        <dbReference type="Google" id="ProtNLM"/>
    </source>
</evidence>
<gene>
    <name evidence="2" type="ORF">LCGC14_2052610</name>
</gene>
<evidence type="ECO:0000313" key="2">
    <source>
        <dbReference type="EMBL" id="KKL75669.1"/>
    </source>
</evidence>
<dbReference type="PANTHER" id="PTHR43794">
    <property type="entry name" value="AMINOHYDROLASE SSNA-RELATED"/>
    <property type="match status" value="1"/>
</dbReference>
<dbReference type="Gene3D" id="2.30.40.10">
    <property type="entry name" value="Urease, subunit C, domain 1"/>
    <property type="match status" value="1"/>
</dbReference>
<organism evidence="2">
    <name type="scientific">marine sediment metagenome</name>
    <dbReference type="NCBI Taxonomy" id="412755"/>
    <lineage>
        <taxon>unclassified sequences</taxon>
        <taxon>metagenomes</taxon>
        <taxon>ecological metagenomes</taxon>
    </lineage>
</organism>
<proteinExistence type="predicted"/>
<feature type="non-terminal residue" evidence="2">
    <location>
        <position position="74"/>
    </location>
</feature>
<protein>
    <recommendedName>
        <fullName evidence="3">Amidohydrolase-related domain-containing protein</fullName>
    </recommendedName>
</protein>
<name>A0A0F9ENN8_9ZZZZ</name>
<dbReference type="PANTHER" id="PTHR43794:SF11">
    <property type="entry name" value="AMIDOHYDROLASE-RELATED DOMAIN-CONTAINING PROTEIN"/>
    <property type="match status" value="1"/>
</dbReference>
<dbReference type="SUPFAM" id="SSF51338">
    <property type="entry name" value="Composite domain of metallo-dependent hydrolases"/>
    <property type="match status" value="1"/>
</dbReference>
<dbReference type="InterPro" id="IPR050287">
    <property type="entry name" value="MTA/SAH_deaminase"/>
</dbReference>
<dbReference type="AlphaFoldDB" id="A0A0F9ENN8"/>
<dbReference type="InterPro" id="IPR011059">
    <property type="entry name" value="Metal-dep_hydrolase_composite"/>
</dbReference>
<dbReference type="EMBL" id="LAZR01024284">
    <property type="protein sequence ID" value="KKL75669.1"/>
    <property type="molecule type" value="Genomic_DNA"/>
</dbReference>
<keyword evidence="1" id="KW-0378">Hydrolase</keyword>